<gene>
    <name evidence="1" type="ORF">GCM10010280_66280</name>
</gene>
<evidence type="ECO:0000313" key="2">
    <source>
        <dbReference type="Proteomes" id="UP000656732"/>
    </source>
</evidence>
<organism evidence="1 2">
    <name type="scientific">Streptomyces pilosus</name>
    <dbReference type="NCBI Taxonomy" id="28893"/>
    <lineage>
        <taxon>Bacteria</taxon>
        <taxon>Bacillati</taxon>
        <taxon>Actinomycetota</taxon>
        <taxon>Actinomycetes</taxon>
        <taxon>Kitasatosporales</taxon>
        <taxon>Streptomycetaceae</taxon>
        <taxon>Streptomyces</taxon>
    </lineage>
</organism>
<dbReference type="Proteomes" id="UP000656732">
    <property type="component" value="Unassembled WGS sequence"/>
</dbReference>
<accession>A0A918C768</accession>
<sequence length="103" mass="11268">MARKGMSRRGSCTDDLRKGSAQQVQLAARGEIHSGYQIAAVPVDVTVRPVINSPVLLSGWRFEIDNAGDHPDRECRSRLGLHPYGLINDLAPVFGRTQCLALL</sequence>
<proteinExistence type="predicted"/>
<reference evidence="1" key="1">
    <citation type="journal article" date="2014" name="Int. J. Syst. Evol. Microbiol.">
        <title>Complete genome sequence of Corynebacterium casei LMG S-19264T (=DSM 44701T), isolated from a smear-ripened cheese.</title>
        <authorList>
            <consortium name="US DOE Joint Genome Institute (JGI-PGF)"/>
            <person name="Walter F."/>
            <person name="Albersmeier A."/>
            <person name="Kalinowski J."/>
            <person name="Ruckert C."/>
        </authorList>
    </citation>
    <scope>NUCLEOTIDE SEQUENCE</scope>
    <source>
        <strain evidence="1">JCM 4403</strain>
    </source>
</reference>
<name>A0A918C768_9ACTN</name>
<keyword evidence="2" id="KW-1185">Reference proteome</keyword>
<comment type="caution">
    <text evidence="1">The sequence shown here is derived from an EMBL/GenBank/DDBJ whole genome shotgun (WGS) entry which is preliminary data.</text>
</comment>
<protein>
    <submittedName>
        <fullName evidence="1">Uncharacterized protein</fullName>
    </submittedName>
</protein>
<dbReference type="EMBL" id="BMTU01000022">
    <property type="protein sequence ID" value="GGR09202.1"/>
    <property type="molecule type" value="Genomic_DNA"/>
</dbReference>
<evidence type="ECO:0000313" key="1">
    <source>
        <dbReference type="EMBL" id="GGR09202.1"/>
    </source>
</evidence>
<reference evidence="1" key="2">
    <citation type="submission" date="2020-09" db="EMBL/GenBank/DDBJ databases">
        <authorList>
            <person name="Sun Q."/>
            <person name="Ohkuma M."/>
        </authorList>
    </citation>
    <scope>NUCLEOTIDE SEQUENCE</scope>
    <source>
        <strain evidence="1">JCM 4403</strain>
    </source>
</reference>
<dbReference type="AlphaFoldDB" id="A0A918C768"/>